<accession>F4S5I3</accession>
<evidence type="ECO:0000313" key="1">
    <source>
        <dbReference type="EMBL" id="EGG00029.1"/>
    </source>
</evidence>
<protein>
    <submittedName>
        <fullName evidence="1">Uncharacterized protein</fullName>
    </submittedName>
</protein>
<sequence>MPSQSKYVLTLSSVHDHSIHNSSAEQSARSMYFATTQIIARFSNIQEKHGGLPLQYTIHFVDQEMPYLRIKLIIIPRILRSITTAIASMALLDCVVEPESGILRISRSRAGPNIGYTVPQIETLLKYY</sequence>
<proteinExistence type="predicted"/>
<dbReference type="HOGENOM" id="CLU_1960064_0_0_1"/>
<dbReference type="InParanoid" id="F4S5I3"/>
<dbReference type="KEGG" id="mlr:MELLADRAFT_112137"/>
<dbReference type="VEuPathDB" id="FungiDB:MELLADRAFT_112137"/>
<organism evidence="2">
    <name type="scientific">Melampsora larici-populina (strain 98AG31 / pathotype 3-4-7)</name>
    <name type="common">Poplar leaf rust fungus</name>
    <dbReference type="NCBI Taxonomy" id="747676"/>
    <lineage>
        <taxon>Eukaryota</taxon>
        <taxon>Fungi</taxon>
        <taxon>Dikarya</taxon>
        <taxon>Basidiomycota</taxon>
        <taxon>Pucciniomycotina</taxon>
        <taxon>Pucciniomycetes</taxon>
        <taxon>Pucciniales</taxon>
        <taxon>Melampsoraceae</taxon>
        <taxon>Melampsora</taxon>
    </lineage>
</organism>
<dbReference type="Proteomes" id="UP000001072">
    <property type="component" value="Unassembled WGS sequence"/>
</dbReference>
<dbReference type="RefSeq" id="XP_007416627.1">
    <property type="nucleotide sequence ID" value="XM_007416565.1"/>
</dbReference>
<evidence type="ECO:0000313" key="2">
    <source>
        <dbReference type="Proteomes" id="UP000001072"/>
    </source>
</evidence>
<dbReference type="GeneID" id="18924577"/>
<keyword evidence="2" id="KW-1185">Reference proteome</keyword>
<dbReference type="AlphaFoldDB" id="F4S5I3"/>
<reference evidence="2" key="1">
    <citation type="journal article" date="2011" name="Proc. Natl. Acad. Sci. U.S.A.">
        <title>Obligate biotrophy features unraveled by the genomic analysis of rust fungi.</title>
        <authorList>
            <person name="Duplessis S."/>
            <person name="Cuomo C.A."/>
            <person name="Lin Y.-C."/>
            <person name="Aerts A."/>
            <person name="Tisserant E."/>
            <person name="Veneault-Fourrey C."/>
            <person name="Joly D.L."/>
            <person name="Hacquard S."/>
            <person name="Amselem J."/>
            <person name="Cantarel B.L."/>
            <person name="Chiu R."/>
            <person name="Coutinho P.M."/>
            <person name="Feau N."/>
            <person name="Field M."/>
            <person name="Frey P."/>
            <person name="Gelhaye E."/>
            <person name="Goldberg J."/>
            <person name="Grabherr M.G."/>
            <person name="Kodira C.D."/>
            <person name="Kohler A."/>
            <person name="Kuees U."/>
            <person name="Lindquist E.A."/>
            <person name="Lucas S.M."/>
            <person name="Mago R."/>
            <person name="Mauceli E."/>
            <person name="Morin E."/>
            <person name="Murat C."/>
            <person name="Pangilinan J.L."/>
            <person name="Park R."/>
            <person name="Pearson M."/>
            <person name="Quesneville H."/>
            <person name="Rouhier N."/>
            <person name="Sakthikumar S."/>
            <person name="Salamov A.A."/>
            <person name="Schmutz J."/>
            <person name="Selles B."/>
            <person name="Shapiro H."/>
            <person name="Tanguay P."/>
            <person name="Tuskan G.A."/>
            <person name="Henrissat B."/>
            <person name="Van de Peer Y."/>
            <person name="Rouze P."/>
            <person name="Ellis J.G."/>
            <person name="Dodds P.N."/>
            <person name="Schein J.E."/>
            <person name="Zhong S."/>
            <person name="Hamelin R.C."/>
            <person name="Grigoriev I.V."/>
            <person name="Szabo L.J."/>
            <person name="Martin F."/>
        </authorList>
    </citation>
    <scope>NUCLEOTIDE SEQUENCE [LARGE SCALE GENOMIC DNA]</scope>
    <source>
        <strain evidence="2">98AG31 / pathotype 3-4-7</strain>
    </source>
</reference>
<name>F4S5I3_MELLP</name>
<dbReference type="EMBL" id="GL883151">
    <property type="protein sequence ID" value="EGG00029.1"/>
    <property type="molecule type" value="Genomic_DNA"/>
</dbReference>
<gene>
    <name evidence="1" type="ORF">MELLADRAFT_112137</name>
</gene>